<evidence type="ECO:0000256" key="3">
    <source>
        <dbReference type="ARBA" id="ARBA00022989"/>
    </source>
</evidence>
<dbReference type="GO" id="GO:0016740">
    <property type="term" value="F:transferase activity"/>
    <property type="evidence" value="ECO:0007669"/>
    <property type="project" value="UniProtKB-ARBA"/>
</dbReference>
<dbReference type="RefSeq" id="WP_126820399.1">
    <property type="nucleotide sequence ID" value="NZ_PIPS01000004.1"/>
</dbReference>
<keyword evidence="7" id="KW-1185">Reference proteome</keyword>
<gene>
    <name evidence="6" type="ORF">CWE23_12255</name>
</gene>
<feature type="transmembrane region" description="Helical" evidence="5">
    <location>
        <begin position="12"/>
        <end position="33"/>
    </location>
</feature>
<proteinExistence type="predicted"/>
<evidence type="ECO:0000313" key="7">
    <source>
        <dbReference type="Proteomes" id="UP000286680"/>
    </source>
</evidence>
<dbReference type="InterPro" id="IPR007318">
    <property type="entry name" value="Phopholipid_MeTrfase"/>
</dbReference>
<accession>A0AA94EDP4</accession>
<name>A0AA94EDP4_9GAMM</name>
<dbReference type="GO" id="GO:0012505">
    <property type="term" value="C:endomembrane system"/>
    <property type="evidence" value="ECO:0007669"/>
    <property type="project" value="UniProtKB-SubCell"/>
</dbReference>
<keyword evidence="2 5" id="KW-0812">Transmembrane</keyword>
<keyword evidence="3 5" id="KW-1133">Transmembrane helix</keyword>
<reference evidence="7" key="1">
    <citation type="journal article" date="2018" name="Front. Microbiol.">
        <title>Genome-Based Analysis Reveals the Taxonomy and Diversity of the Family Idiomarinaceae.</title>
        <authorList>
            <person name="Liu Y."/>
            <person name="Lai Q."/>
            <person name="Shao Z."/>
        </authorList>
    </citation>
    <scope>NUCLEOTIDE SEQUENCE [LARGE SCALE GENOMIC DNA]</scope>
    <source>
        <strain evidence="7">SN-14</strain>
    </source>
</reference>
<dbReference type="EMBL" id="PIPS01000004">
    <property type="protein sequence ID" value="RUO40371.1"/>
    <property type="molecule type" value="Genomic_DNA"/>
</dbReference>
<feature type="transmembrane region" description="Helical" evidence="5">
    <location>
        <begin position="91"/>
        <end position="114"/>
    </location>
</feature>
<dbReference type="PANTHER" id="PTHR12714">
    <property type="entry name" value="PROTEIN-S ISOPRENYLCYSTEINE O-METHYLTRANSFERASE"/>
    <property type="match status" value="1"/>
</dbReference>
<evidence type="ECO:0000256" key="5">
    <source>
        <dbReference type="SAM" id="Phobius"/>
    </source>
</evidence>
<dbReference type="Gene3D" id="1.20.120.1630">
    <property type="match status" value="1"/>
</dbReference>
<dbReference type="Pfam" id="PF04191">
    <property type="entry name" value="PEMT"/>
    <property type="match status" value="1"/>
</dbReference>
<evidence type="ECO:0000256" key="2">
    <source>
        <dbReference type="ARBA" id="ARBA00022692"/>
    </source>
</evidence>
<dbReference type="Proteomes" id="UP000286680">
    <property type="component" value="Unassembled WGS sequence"/>
</dbReference>
<protein>
    <submittedName>
        <fullName evidence="6">Isoprenylcysteine carboxylmethyltransferase family protein</fullName>
    </submittedName>
</protein>
<comment type="caution">
    <text evidence="6">The sequence shown here is derived from an EMBL/GenBank/DDBJ whole genome shotgun (WGS) entry which is preliminary data.</text>
</comment>
<evidence type="ECO:0000256" key="1">
    <source>
        <dbReference type="ARBA" id="ARBA00004127"/>
    </source>
</evidence>
<sequence>MKALELKVPPVVLVILIAGIMLLLSPLFPQVHFQPLPNWIIAIIAALGVIIPLIGVISFKRAATTPDPRDPTKTNSLVTTGIYRYTRNPMYLGFALLLLAWGLYLANMATLFGLPAYMFYMNQFQIKPEERALAEKFGRDYTQYRQKTKRWL</sequence>
<keyword evidence="4 5" id="KW-0472">Membrane</keyword>
<feature type="transmembrane region" description="Helical" evidence="5">
    <location>
        <begin position="39"/>
        <end position="59"/>
    </location>
</feature>
<dbReference type="PANTHER" id="PTHR12714:SF24">
    <property type="entry name" value="SLR1182 PROTEIN"/>
    <property type="match status" value="1"/>
</dbReference>
<evidence type="ECO:0000256" key="4">
    <source>
        <dbReference type="ARBA" id="ARBA00023136"/>
    </source>
</evidence>
<comment type="subcellular location">
    <subcellularLocation>
        <location evidence="1">Endomembrane system</location>
        <topology evidence="1">Multi-pass membrane protein</topology>
    </subcellularLocation>
</comment>
<organism evidence="6 7">
    <name type="scientific">Idiomarina aquatica</name>
    <dbReference type="NCBI Taxonomy" id="1327752"/>
    <lineage>
        <taxon>Bacteria</taxon>
        <taxon>Pseudomonadati</taxon>
        <taxon>Pseudomonadota</taxon>
        <taxon>Gammaproteobacteria</taxon>
        <taxon>Alteromonadales</taxon>
        <taxon>Idiomarinaceae</taxon>
        <taxon>Idiomarina</taxon>
    </lineage>
</organism>
<dbReference type="AlphaFoldDB" id="A0AA94EDP4"/>
<evidence type="ECO:0000313" key="6">
    <source>
        <dbReference type="EMBL" id="RUO40371.1"/>
    </source>
</evidence>